<gene>
    <name evidence="10" type="ORF">GKD88_08035</name>
    <name evidence="9" type="ORF">GKE08_08630</name>
</gene>
<keyword evidence="1" id="KW-0813">Transport</keyword>
<reference evidence="11 12" key="1">
    <citation type="journal article" date="2019" name="Nat. Med.">
        <title>A library of human gut bacterial isolates paired with longitudinal multiomics data enables mechanistic microbiome research.</title>
        <authorList>
            <person name="Poyet M."/>
            <person name="Groussin M."/>
            <person name="Gibbons S.M."/>
            <person name="Avila-Pacheco J."/>
            <person name="Jiang X."/>
            <person name="Kearney S.M."/>
            <person name="Perrotta A.R."/>
            <person name="Berdy B."/>
            <person name="Zhao S."/>
            <person name="Lieberman T.D."/>
            <person name="Swanson P.K."/>
            <person name="Smith M."/>
            <person name="Roesemann S."/>
            <person name="Alexander J.E."/>
            <person name="Rich S.A."/>
            <person name="Livny J."/>
            <person name="Vlamakis H."/>
            <person name="Clish C."/>
            <person name="Bullock K."/>
            <person name="Deik A."/>
            <person name="Scott J."/>
            <person name="Pierce K.A."/>
            <person name="Xavier R.J."/>
            <person name="Alm E.J."/>
        </authorList>
    </citation>
    <scope>NUCLEOTIDE SEQUENCE [LARGE SCALE GENOMIC DNA]</scope>
    <source>
        <strain evidence="9 11">BIOML-A4</strain>
        <strain evidence="10 12">BIOML-A5</strain>
    </source>
</reference>
<evidence type="ECO:0000256" key="3">
    <source>
        <dbReference type="ARBA" id="ARBA00022597"/>
    </source>
</evidence>
<keyword evidence="4" id="KW-0808">Transferase</keyword>
<dbReference type="InterPro" id="IPR013012">
    <property type="entry name" value="PTS_EIIB_3"/>
</dbReference>
<organism evidence="9 11">
    <name type="scientific">Holdemania massiliensis</name>
    <dbReference type="NCBI Taxonomy" id="1468449"/>
    <lineage>
        <taxon>Bacteria</taxon>
        <taxon>Bacillati</taxon>
        <taxon>Bacillota</taxon>
        <taxon>Erysipelotrichia</taxon>
        <taxon>Erysipelotrichales</taxon>
        <taxon>Erysipelotrichaceae</taxon>
        <taxon>Holdemania</taxon>
    </lineage>
</organism>
<dbReference type="PROSITE" id="PS51100">
    <property type="entry name" value="PTS_EIIB_TYPE_3"/>
    <property type="match status" value="1"/>
</dbReference>
<dbReference type="SUPFAM" id="SSF52794">
    <property type="entry name" value="PTS system IIB component-like"/>
    <property type="match status" value="1"/>
</dbReference>
<evidence type="ECO:0000256" key="6">
    <source>
        <dbReference type="ARBA" id="ARBA00022777"/>
    </source>
</evidence>
<keyword evidence="3 9" id="KW-0762">Sugar transport</keyword>
<dbReference type="EMBL" id="WKPI01000011">
    <property type="protein sequence ID" value="MSC33069.1"/>
    <property type="molecule type" value="Genomic_DNA"/>
</dbReference>
<dbReference type="GO" id="GO:0008982">
    <property type="term" value="F:protein-N(PI)-phosphohistidine-sugar phosphotransferase activity"/>
    <property type="evidence" value="ECO:0007669"/>
    <property type="project" value="InterPro"/>
</dbReference>
<dbReference type="PANTHER" id="PTHR34581:SF2">
    <property type="entry name" value="PTS SYSTEM N,N'-DIACETYLCHITOBIOSE-SPECIFIC EIIB COMPONENT"/>
    <property type="match status" value="1"/>
</dbReference>
<sequence>MMNIVLACQYGASTDLLAVKMQEAAKRLQLDAVINAYSFTRLEQVVDAADLVLLGPQIRFKKKTLQEQFKDRNVEIMVVNTVDYGMLNGEKVLLDAIAEIQKKENRNSH</sequence>
<dbReference type="CDD" id="cd05564">
    <property type="entry name" value="PTS_IIB_chitobiose_lichenan"/>
    <property type="match status" value="1"/>
</dbReference>
<keyword evidence="12" id="KW-1185">Reference proteome</keyword>
<keyword evidence="5" id="KW-0598">Phosphotransferase system</keyword>
<name>A0A6N7S689_9FIRM</name>
<evidence type="ECO:0000313" key="10">
    <source>
        <dbReference type="EMBL" id="MSC33069.1"/>
    </source>
</evidence>
<evidence type="ECO:0000313" key="12">
    <source>
        <dbReference type="Proteomes" id="UP000480929"/>
    </source>
</evidence>
<comment type="caution">
    <text evidence="9">The sequence shown here is derived from an EMBL/GenBank/DDBJ whole genome shotgun (WGS) entry which is preliminary data.</text>
</comment>
<dbReference type="Proteomes" id="UP000433575">
    <property type="component" value="Unassembled WGS sequence"/>
</dbReference>
<accession>A0A6N7S689</accession>
<evidence type="ECO:0000256" key="7">
    <source>
        <dbReference type="PROSITE-ProRule" id="PRU00423"/>
    </source>
</evidence>
<dbReference type="InterPro" id="IPR003501">
    <property type="entry name" value="PTS_EIIB_2/3"/>
</dbReference>
<evidence type="ECO:0000313" key="11">
    <source>
        <dbReference type="Proteomes" id="UP000433575"/>
    </source>
</evidence>
<dbReference type="PANTHER" id="PTHR34581">
    <property type="entry name" value="PTS SYSTEM N,N'-DIACETYLCHITOBIOSE-SPECIFIC EIIB COMPONENT"/>
    <property type="match status" value="1"/>
</dbReference>
<dbReference type="EMBL" id="WKPJ01000010">
    <property type="protein sequence ID" value="MSA89391.1"/>
    <property type="molecule type" value="Genomic_DNA"/>
</dbReference>
<evidence type="ECO:0000256" key="2">
    <source>
        <dbReference type="ARBA" id="ARBA00022553"/>
    </source>
</evidence>
<dbReference type="OrthoDB" id="2186177at2"/>
<keyword evidence="6" id="KW-0418">Kinase</keyword>
<evidence type="ECO:0000256" key="1">
    <source>
        <dbReference type="ARBA" id="ARBA00022448"/>
    </source>
</evidence>
<dbReference type="AlphaFoldDB" id="A0A6N7S689"/>
<dbReference type="InterPro" id="IPR051819">
    <property type="entry name" value="PTS_sugar-specific_EIIB"/>
</dbReference>
<evidence type="ECO:0000259" key="8">
    <source>
        <dbReference type="PROSITE" id="PS51100"/>
    </source>
</evidence>
<evidence type="ECO:0000256" key="4">
    <source>
        <dbReference type="ARBA" id="ARBA00022679"/>
    </source>
</evidence>
<dbReference type="RefSeq" id="WP_154238682.1">
    <property type="nucleotide sequence ID" value="NZ_AP031450.1"/>
</dbReference>
<dbReference type="Pfam" id="PF02302">
    <property type="entry name" value="PTS_IIB"/>
    <property type="match status" value="1"/>
</dbReference>
<protein>
    <submittedName>
        <fullName evidence="9">PTS sugar transporter subunit IIB</fullName>
    </submittedName>
</protein>
<feature type="modified residue" description="Phosphocysteine; by EIIA" evidence="7">
    <location>
        <position position="8"/>
    </location>
</feature>
<dbReference type="InterPro" id="IPR036095">
    <property type="entry name" value="PTS_EIIB-like_sf"/>
</dbReference>
<dbReference type="Proteomes" id="UP000480929">
    <property type="component" value="Unassembled WGS sequence"/>
</dbReference>
<dbReference type="Gene3D" id="3.40.50.2300">
    <property type="match status" value="1"/>
</dbReference>
<evidence type="ECO:0000313" key="9">
    <source>
        <dbReference type="EMBL" id="MSA89391.1"/>
    </source>
</evidence>
<proteinExistence type="predicted"/>
<keyword evidence="2" id="KW-0597">Phosphoprotein</keyword>
<dbReference type="GO" id="GO:0016301">
    <property type="term" value="F:kinase activity"/>
    <property type="evidence" value="ECO:0007669"/>
    <property type="project" value="UniProtKB-KW"/>
</dbReference>
<feature type="domain" description="PTS EIIB type-3" evidence="8">
    <location>
        <begin position="1"/>
        <end position="106"/>
    </location>
</feature>
<evidence type="ECO:0000256" key="5">
    <source>
        <dbReference type="ARBA" id="ARBA00022683"/>
    </source>
</evidence>
<dbReference type="GO" id="GO:0009401">
    <property type="term" value="P:phosphoenolpyruvate-dependent sugar phosphotransferase system"/>
    <property type="evidence" value="ECO:0007669"/>
    <property type="project" value="UniProtKB-KW"/>
</dbReference>